<dbReference type="Pfam" id="PF03016">
    <property type="entry name" value="Exostosin_GT47"/>
    <property type="match status" value="1"/>
</dbReference>
<feature type="domain" description="Exostosin GT47" evidence="1">
    <location>
        <begin position="487"/>
        <end position="612"/>
    </location>
</feature>
<dbReference type="EMBL" id="BAABWN010000004">
    <property type="protein sequence ID" value="GAA6167798.1"/>
    <property type="molecule type" value="Genomic_DNA"/>
</dbReference>
<reference evidence="2 3" key="1">
    <citation type="submission" date="2024-04" db="EMBL/GenBank/DDBJ databases">
        <title>Draft genome sequence of Sessilibacter corallicola NBRC 116591.</title>
        <authorList>
            <person name="Miyakawa T."/>
            <person name="Kusuya Y."/>
            <person name="Miura T."/>
        </authorList>
    </citation>
    <scope>NUCLEOTIDE SEQUENCE [LARGE SCALE GENOMIC DNA]</scope>
    <source>
        <strain evidence="2 3">KU-00831-HH</strain>
    </source>
</reference>
<dbReference type="Proteomes" id="UP001465153">
    <property type="component" value="Unassembled WGS sequence"/>
</dbReference>
<accession>A0ABQ0A8A6</accession>
<evidence type="ECO:0000259" key="1">
    <source>
        <dbReference type="Pfam" id="PF03016"/>
    </source>
</evidence>
<keyword evidence="3" id="KW-1185">Reference proteome</keyword>
<gene>
    <name evidence="2" type="ORF">NBRC116591_16080</name>
</gene>
<protein>
    <recommendedName>
        <fullName evidence="1">Exostosin GT47 domain-containing protein</fullName>
    </recommendedName>
</protein>
<comment type="caution">
    <text evidence="2">The sequence shown here is derived from an EMBL/GenBank/DDBJ whole genome shotgun (WGS) entry which is preliminary data.</text>
</comment>
<evidence type="ECO:0000313" key="3">
    <source>
        <dbReference type="Proteomes" id="UP001465153"/>
    </source>
</evidence>
<dbReference type="InterPro" id="IPR040911">
    <property type="entry name" value="Exostosin_GT47"/>
</dbReference>
<organism evidence="2 3">
    <name type="scientific">Sessilibacter corallicola</name>
    <dbReference type="NCBI Taxonomy" id="2904075"/>
    <lineage>
        <taxon>Bacteria</taxon>
        <taxon>Pseudomonadati</taxon>
        <taxon>Pseudomonadota</taxon>
        <taxon>Gammaproteobacteria</taxon>
        <taxon>Cellvibrionales</taxon>
        <taxon>Cellvibrionaceae</taxon>
        <taxon>Sessilibacter</taxon>
    </lineage>
</organism>
<evidence type="ECO:0000313" key="2">
    <source>
        <dbReference type="EMBL" id="GAA6167798.1"/>
    </source>
</evidence>
<dbReference type="RefSeq" id="WP_353302441.1">
    <property type="nucleotide sequence ID" value="NZ_BAABWN010000004.1"/>
</dbReference>
<sequence>MINLFFPYYSCGNSERQNEIDLCLRENLLNQEINKIFLLVDDGSVPPIPLNERVEIISLESRPTYKIWVELSLEYCTDQYSILSNSDIYFDDRIASINRALTDNNTFLALTRWEKRADDLERHPNPHWSQDTWGFFVGKKFSDSHLKRLNFPMGVPRCDNKIAYIFATYGWKVSNPMNEITSIHVHESEMRTYDKKLDDRIMGGVAYVHPVENLGEESDLEIDIWMKRTSSVGKPVINKSMERWISEFEEAESDDKEKESLVQYISVEPKEYFEAIKKADCVKDFGDFFKALEYQGFYYFINPFEVDFYFKVQKLGGKISDALVCASALIPPVITSYQDSISDKPLNQEDVNFWQYPCATEKQAYENHLRLKKRTCIDLSNKVIEIYIAIPWATFIDKKKFDQELIKKYKFLIDKYNVISKYFGFPLRVHAVCQHIHWVRILPTASSLGITDLHISHKISSSEYENNCLNISIHGWPLIAVNYETPDRRKGLEIQAISNKKLLCSFVGAYMPHYRDKNRIHLRDLALSIKSDDVFIELGEEWHFNNHVYLEQVQNQKLATEFVNEDEQKTFNYNKVLSDSIFSLCPEGAGPNTLRFWEAISVGSIPVLFSADLSIFNDSRCGYELLSNCIVWEGEIDFKLIDYLRSISEADLSKKSSKLIELYQYYRVHCCF</sequence>
<proteinExistence type="predicted"/>
<name>A0ABQ0A8A6_9GAMM</name>